<dbReference type="AlphaFoldDB" id="A0A1H3DTD0"/>
<dbReference type="GO" id="GO:0004065">
    <property type="term" value="F:arylsulfatase activity"/>
    <property type="evidence" value="ECO:0007669"/>
    <property type="project" value="TreeGrafter"/>
</dbReference>
<dbReference type="SUPFAM" id="SSF53649">
    <property type="entry name" value="Alkaline phosphatase-like"/>
    <property type="match status" value="1"/>
</dbReference>
<evidence type="ECO:0000256" key="3">
    <source>
        <dbReference type="ARBA" id="ARBA00022801"/>
    </source>
</evidence>
<dbReference type="InterPro" id="IPR017850">
    <property type="entry name" value="Alkaline_phosphatase_core_sf"/>
</dbReference>
<evidence type="ECO:0000256" key="4">
    <source>
        <dbReference type="ARBA" id="ARBA00022837"/>
    </source>
</evidence>
<sequence length="483" mass="54697">MKIFKLTILLLLQFFLTYGQQEKKPNIIFLMIDDCSAVEFSCYATSKHPSGNKTPVIDALAKEGVQFTTCWASPLCMPARAMLMSGKYGSKTGVFGNKLSNHNPNFAKKHKPMSKVLKDEGYETAISGKWHLPGNAGQEEYGFDEYSLLGGYFNPFESKVVWDGLWFSWSKPSETFKDKAIIGSEKGQYPALYWNGCVINNGELQPSNANTFAPDICQKFALDFIKKERDKPFFLYYPMVLPHDPWFETPIGSNTNKRSKPGFSSQIKRLEYYVDELVQTLKDANVYDNTIIFFTADNATLANGKGSCSELGVRVPLIVFGGALKNKGVSDVMVDFTDMYPTVLEVGGIDTSGIKELDGVSFKPVLENKPFKEKPYVFSFLDLERTVRTKNYMMDGHGGIWKCATSGNLLDYIPLEESKKTQQIRIELTQIIESFKLPSIEMFGEERIEKARGNYNWPSFHSATLAAYKNGDNWMFNKRRLRE</sequence>
<protein>
    <submittedName>
        <fullName evidence="6">Arylsulfatase A</fullName>
    </submittedName>
</protein>
<evidence type="ECO:0000256" key="2">
    <source>
        <dbReference type="ARBA" id="ARBA00022723"/>
    </source>
</evidence>
<dbReference type="Gene3D" id="3.40.720.10">
    <property type="entry name" value="Alkaline Phosphatase, subunit A"/>
    <property type="match status" value="1"/>
</dbReference>
<organism evidence="6 7">
    <name type="scientific">Lutibacter oricola</name>
    <dbReference type="NCBI Taxonomy" id="762486"/>
    <lineage>
        <taxon>Bacteria</taxon>
        <taxon>Pseudomonadati</taxon>
        <taxon>Bacteroidota</taxon>
        <taxon>Flavobacteriia</taxon>
        <taxon>Flavobacteriales</taxon>
        <taxon>Flavobacteriaceae</taxon>
        <taxon>Lutibacter</taxon>
    </lineage>
</organism>
<reference evidence="6 7" key="1">
    <citation type="submission" date="2016-10" db="EMBL/GenBank/DDBJ databases">
        <authorList>
            <person name="de Groot N.N."/>
        </authorList>
    </citation>
    <scope>NUCLEOTIDE SEQUENCE [LARGE SCALE GENOMIC DNA]</scope>
    <source>
        <strain evidence="6 7">DSM 24956</strain>
    </source>
</reference>
<dbReference type="InterPro" id="IPR024607">
    <property type="entry name" value="Sulfatase_CS"/>
</dbReference>
<keyword evidence="7" id="KW-1185">Reference proteome</keyword>
<evidence type="ECO:0000313" key="7">
    <source>
        <dbReference type="Proteomes" id="UP000199595"/>
    </source>
</evidence>
<dbReference type="EMBL" id="FNNJ01000008">
    <property type="protein sequence ID" value="SDX69631.1"/>
    <property type="molecule type" value="Genomic_DNA"/>
</dbReference>
<proteinExistence type="inferred from homology"/>
<dbReference type="OrthoDB" id="9762324at2"/>
<dbReference type="InterPro" id="IPR050738">
    <property type="entry name" value="Sulfatase"/>
</dbReference>
<gene>
    <name evidence="6" type="ORF">SAMN05444411_10863</name>
</gene>
<evidence type="ECO:0000259" key="5">
    <source>
        <dbReference type="Pfam" id="PF00884"/>
    </source>
</evidence>
<dbReference type="InterPro" id="IPR000917">
    <property type="entry name" value="Sulfatase_N"/>
</dbReference>
<keyword evidence="3" id="KW-0378">Hydrolase</keyword>
<dbReference type="Proteomes" id="UP000199595">
    <property type="component" value="Unassembled WGS sequence"/>
</dbReference>
<evidence type="ECO:0000256" key="1">
    <source>
        <dbReference type="ARBA" id="ARBA00008779"/>
    </source>
</evidence>
<accession>A0A1H3DTD0</accession>
<dbReference type="Pfam" id="PF00884">
    <property type="entry name" value="Sulfatase"/>
    <property type="match status" value="1"/>
</dbReference>
<keyword evidence="2" id="KW-0479">Metal-binding</keyword>
<dbReference type="PROSITE" id="PS00149">
    <property type="entry name" value="SULFATASE_2"/>
    <property type="match status" value="1"/>
</dbReference>
<dbReference type="PANTHER" id="PTHR42693:SF53">
    <property type="entry name" value="ENDO-4-O-SULFATASE"/>
    <property type="match status" value="1"/>
</dbReference>
<dbReference type="PANTHER" id="PTHR42693">
    <property type="entry name" value="ARYLSULFATASE FAMILY MEMBER"/>
    <property type="match status" value="1"/>
</dbReference>
<dbReference type="GO" id="GO:0046872">
    <property type="term" value="F:metal ion binding"/>
    <property type="evidence" value="ECO:0007669"/>
    <property type="project" value="UniProtKB-KW"/>
</dbReference>
<dbReference type="RefSeq" id="WP_090124462.1">
    <property type="nucleotide sequence ID" value="NZ_FNNJ01000008.1"/>
</dbReference>
<feature type="domain" description="Sulfatase N-terminal" evidence="5">
    <location>
        <begin position="25"/>
        <end position="349"/>
    </location>
</feature>
<name>A0A1H3DTD0_9FLAO</name>
<keyword evidence="4" id="KW-0106">Calcium</keyword>
<comment type="similarity">
    <text evidence="1">Belongs to the sulfatase family.</text>
</comment>
<dbReference type="STRING" id="762486.SAMN05444411_10863"/>
<evidence type="ECO:0000313" key="6">
    <source>
        <dbReference type="EMBL" id="SDX69631.1"/>
    </source>
</evidence>